<dbReference type="GO" id="GO:0009307">
    <property type="term" value="P:DNA restriction-modification system"/>
    <property type="evidence" value="ECO:0007669"/>
    <property type="project" value="UniProtKB-KW"/>
</dbReference>
<gene>
    <name evidence="4" type="ORF">FDA94_26050</name>
</gene>
<keyword evidence="1" id="KW-0680">Restriction system</keyword>
<evidence type="ECO:0000259" key="3">
    <source>
        <dbReference type="Pfam" id="PF02384"/>
    </source>
</evidence>
<evidence type="ECO:0000256" key="1">
    <source>
        <dbReference type="ARBA" id="ARBA00022747"/>
    </source>
</evidence>
<reference evidence="4 5" key="1">
    <citation type="submission" date="2019-04" db="EMBL/GenBank/DDBJ databases">
        <title>Herbidospora sp. NEAU-GS14.nov., a novel actinomycete isolated from soil.</title>
        <authorList>
            <person name="Han L."/>
        </authorList>
    </citation>
    <scope>NUCLEOTIDE SEQUENCE [LARGE SCALE GENOMIC DNA]</scope>
    <source>
        <strain evidence="4 5">NEAU-GS14</strain>
    </source>
</reference>
<dbReference type="PANTHER" id="PTHR42998:SF1">
    <property type="entry name" value="TYPE I RESTRICTION ENZYME HINDI METHYLASE SUBUNIT"/>
    <property type="match status" value="1"/>
</dbReference>
<dbReference type="AlphaFoldDB" id="A0A4V5UYL8"/>
<evidence type="ECO:0000313" key="5">
    <source>
        <dbReference type="Proteomes" id="UP000308705"/>
    </source>
</evidence>
<dbReference type="PANTHER" id="PTHR42998">
    <property type="entry name" value="TYPE I RESTRICTION ENZYME HINDVIIP M PROTEIN-RELATED"/>
    <property type="match status" value="1"/>
</dbReference>
<dbReference type="Proteomes" id="UP000308705">
    <property type="component" value="Unassembled WGS sequence"/>
</dbReference>
<proteinExistence type="predicted"/>
<accession>A0A4V5UYL8</accession>
<evidence type="ECO:0000256" key="2">
    <source>
        <dbReference type="ARBA" id="ARBA00023125"/>
    </source>
</evidence>
<dbReference type="GO" id="GO:0004519">
    <property type="term" value="F:endonuclease activity"/>
    <property type="evidence" value="ECO:0007669"/>
    <property type="project" value="UniProtKB-KW"/>
</dbReference>
<dbReference type="InterPro" id="IPR044946">
    <property type="entry name" value="Restrct_endonuc_typeI_TRD_sf"/>
</dbReference>
<protein>
    <submittedName>
        <fullName evidence="4">Restriction endonuclease subunit M</fullName>
    </submittedName>
</protein>
<dbReference type="Gene3D" id="3.40.50.150">
    <property type="entry name" value="Vaccinia Virus protein VP39"/>
    <property type="match status" value="1"/>
</dbReference>
<comment type="caution">
    <text evidence="4">The sequence shown here is derived from an EMBL/GenBank/DDBJ whole genome shotgun (WGS) entry which is preliminary data.</text>
</comment>
<organism evidence="4 5">
    <name type="scientific">Herbidospora galbida</name>
    <dbReference type="NCBI Taxonomy" id="2575442"/>
    <lineage>
        <taxon>Bacteria</taxon>
        <taxon>Bacillati</taxon>
        <taxon>Actinomycetota</taxon>
        <taxon>Actinomycetes</taxon>
        <taxon>Streptosporangiales</taxon>
        <taxon>Streptosporangiaceae</taxon>
        <taxon>Herbidospora</taxon>
    </lineage>
</organism>
<keyword evidence="4" id="KW-0255">Endonuclease</keyword>
<dbReference type="EMBL" id="SZQA01000028">
    <property type="protein sequence ID" value="TKK85373.1"/>
    <property type="molecule type" value="Genomic_DNA"/>
</dbReference>
<keyword evidence="2" id="KW-0238">DNA-binding</keyword>
<dbReference type="Gene3D" id="3.90.220.20">
    <property type="entry name" value="DNA methylase specificity domains"/>
    <property type="match status" value="1"/>
</dbReference>
<keyword evidence="4" id="KW-0540">Nuclease</keyword>
<dbReference type="SUPFAM" id="SSF116734">
    <property type="entry name" value="DNA methylase specificity domain"/>
    <property type="match status" value="1"/>
</dbReference>
<dbReference type="InterPro" id="IPR029063">
    <property type="entry name" value="SAM-dependent_MTases_sf"/>
</dbReference>
<dbReference type="RefSeq" id="WP_137249707.1">
    <property type="nucleotide sequence ID" value="NZ_SZQA01000028.1"/>
</dbReference>
<keyword evidence="4" id="KW-0378">Hydrolase</keyword>
<dbReference type="GO" id="GO:0008170">
    <property type="term" value="F:N-methyltransferase activity"/>
    <property type="evidence" value="ECO:0007669"/>
    <property type="project" value="InterPro"/>
</dbReference>
<name>A0A4V5UYL8_9ACTN</name>
<dbReference type="SUPFAM" id="SSF53335">
    <property type="entry name" value="S-adenosyl-L-methionine-dependent methyltransferases"/>
    <property type="match status" value="1"/>
</dbReference>
<dbReference type="InterPro" id="IPR003356">
    <property type="entry name" value="DNA_methylase_A-5"/>
</dbReference>
<dbReference type="InterPro" id="IPR052916">
    <property type="entry name" value="Type-I_RE_MTase_Subunit"/>
</dbReference>
<dbReference type="PRINTS" id="PR00507">
    <property type="entry name" value="N12N6MTFRASE"/>
</dbReference>
<dbReference type="Pfam" id="PF02384">
    <property type="entry name" value="N6_Mtase"/>
    <property type="match status" value="1"/>
</dbReference>
<feature type="domain" description="DNA methylase adenine-specific" evidence="3">
    <location>
        <begin position="148"/>
        <end position="419"/>
    </location>
</feature>
<sequence length="657" mass="71177">MSSHASPAVTLAEIARIAGVGRAAVSNWRRRYSTFPDPVGGSDASPQFDLDTVERWLRENQKLQDGSGRLERLWPRFDALGDRDSMGMAIAAVGYAFLGRSFGGTLPSHETSLVEAAVALAADEGWERVLDFLIDRWQGVHVRQVAATPPQLADLMVRVGGLFHRGPVRAVMDPSCGLGALLLAAHDAWPSAALLGQDIDRVLTEMATVRLFGRIRRDGESASLAIEAGDSLRSNAFPDVKADIVLCDLPANERDWGHTELMSDPRWIFGQPPRTESELAWVQHAVSLLDADGIAVALLPPAVAGRRAGRRVRAALLRQGALEAVITLPPGAAVPFGVALQLWVLRRPREAAVSGGPLFVDVSDCRATASTGRAGVDWSAVLDHVSEAVRQGRTERSVRVATIELLDEDVDLTPGRHIPVSDVTSRVRLQQSWDRFGEHLREMEGLRAGLSALTPVAAGEGHVSVSLAELEGISALRILPGRPLPELRLRRGHRPDLGVKVFATSDFHLSDGPEEWLPKEDLEVTPDLTVTSADDLVVVSVAQSFGVHVDAGAPSIVGPQFLVIRPDPTVVDPWFLAACLRSPGNARQAGGHSSSSSRVDVRRLRVLLLPLEDQRRYGEIYRRVVDFERMTRSLESSGRSLVQAMAELLASGRIPLS</sequence>
<evidence type="ECO:0000313" key="4">
    <source>
        <dbReference type="EMBL" id="TKK85373.1"/>
    </source>
</evidence>
<dbReference type="GO" id="GO:0003677">
    <property type="term" value="F:DNA binding"/>
    <property type="evidence" value="ECO:0007669"/>
    <property type="project" value="UniProtKB-KW"/>
</dbReference>
<keyword evidence="5" id="KW-1185">Reference proteome</keyword>
<dbReference type="OrthoDB" id="9784823at2"/>